<evidence type="ECO:0000256" key="7">
    <source>
        <dbReference type="SAM" id="MobiDB-lite"/>
    </source>
</evidence>
<dbReference type="SUPFAM" id="SSF54534">
    <property type="entry name" value="FKBP-like"/>
    <property type="match status" value="1"/>
</dbReference>
<dbReference type="EC" id="5.2.1.8" evidence="6"/>
<proteinExistence type="inferred from homology"/>
<dbReference type="PROSITE" id="PS50059">
    <property type="entry name" value="FKBP_PPIASE"/>
    <property type="match status" value="1"/>
</dbReference>
<comment type="catalytic activity">
    <reaction evidence="1 5 6">
        <text>[protein]-peptidylproline (omega=180) = [protein]-peptidylproline (omega=0)</text>
        <dbReference type="Rhea" id="RHEA:16237"/>
        <dbReference type="Rhea" id="RHEA-COMP:10747"/>
        <dbReference type="Rhea" id="RHEA-COMP:10748"/>
        <dbReference type="ChEBI" id="CHEBI:83833"/>
        <dbReference type="ChEBI" id="CHEBI:83834"/>
        <dbReference type="EC" id="5.2.1.8"/>
    </reaction>
</comment>
<dbReference type="EMBL" id="BOMV01000017">
    <property type="protein sequence ID" value="GIE94707.1"/>
    <property type="molecule type" value="Genomic_DNA"/>
</dbReference>
<sequence>MHGGAPSNRPTIARTGLKTHPKPEENMEKPEIGPIQGDPPADLVIEDIAPGDGPEAGPGQYVTVHYLGVSFSNGAQFDASWDRGEPFSFPLGGGQVIQGWDQGVAGMKVGGRRKLTIPPHLGYGARGAGGVIKPNETLIFVVDLLGVQ</sequence>
<evidence type="ECO:0000256" key="4">
    <source>
        <dbReference type="ARBA" id="ARBA00023235"/>
    </source>
</evidence>
<dbReference type="PANTHER" id="PTHR43811">
    <property type="entry name" value="FKBP-TYPE PEPTIDYL-PROLYL CIS-TRANS ISOMERASE FKPA"/>
    <property type="match status" value="1"/>
</dbReference>
<evidence type="ECO:0000256" key="5">
    <source>
        <dbReference type="PROSITE-ProRule" id="PRU00277"/>
    </source>
</evidence>
<evidence type="ECO:0000313" key="10">
    <source>
        <dbReference type="Proteomes" id="UP000636960"/>
    </source>
</evidence>
<evidence type="ECO:0000259" key="8">
    <source>
        <dbReference type="PROSITE" id="PS50059"/>
    </source>
</evidence>
<organism evidence="9 10">
    <name type="scientific">Paractinoplanes rishiriensis</name>
    <dbReference type="NCBI Taxonomy" id="1050105"/>
    <lineage>
        <taxon>Bacteria</taxon>
        <taxon>Bacillati</taxon>
        <taxon>Actinomycetota</taxon>
        <taxon>Actinomycetes</taxon>
        <taxon>Micromonosporales</taxon>
        <taxon>Micromonosporaceae</taxon>
        <taxon>Paractinoplanes</taxon>
    </lineage>
</organism>
<dbReference type="InterPro" id="IPR001179">
    <property type="entry name" value="PPIase_FKBP_dom"/>
</dbReference>
<comment type="caution">
    <text evidence="9">The sequence shown here is derived from an EMBL/GenBank/DDBJ whole genome shotgun (WGS) entry which is preliminary data.</text>
</comment>
<comment type="similarity">
    <text evidence="2 6">Belongs to the FKBP-type PPIase family.</text>
</comment>
<gene>
    <name evidence="9" type="ORF">Ari01nite_21720</name>
</gene>
<evidence type="ECO:0000256" key="1">
    <source>
        <dbReference type="ARBA" id="ARBA00000971"/>
    </source>
</evidence>
<dbReference type="PANTHER" id="PTHR43811:SF19">
    <property type="entry name" value="39 KDA FK506-BINDING NUCLEAR PROTEIN"/>
    <property type="match status" value="1"/>
</dbReference>
<feature type="domain" description="PPIase FKBP-type" evidence="8">
    <location>
        <begin position="59"/>
        <end position="148"/>
    </location>
</feature>
<feature type="region of interest" description="Disordered" evidence="7">
    <location>
        <begin position="1"/>
        <end position="57"/>
    </location>
</feature>
<dbReference type="FunFam" id="3.10.50.40:FF:000006">
    <property type="entry name" value="Peptidyl-prolyl cis-trans isomerase"/>
    <property type="match status" value="1"/>
</dbReference>
<evidence type="ECO:0000256" key="3">
    <source>
        <dbReference type="ARBA" id="ARBA00023110"/>
    </source>
</evidence>
<accession>A0A919JWQ7</accession>
<evidence type="ECO:0000313" key="9">
    <source>
        <dbReference type="EMBL" id="GIE94707.1"/>
    </source>
</evidence>
<reference evidence="9" key="1">
    <citation type="submission" date="2021-01" db="EMBL/GenBank/DDBJ databases">
        <title>Whole genome shotgun sequence of Actinoplanes rishiriensis NBRC 108556.</title>
        <authorList>
            <person name="Komaki H."/>
            <person name="Tamura T."/>
        </authorList>
    </citation>
    <scope>NUCLEOTIDE SEQUENCE</scope>
    <source>
        <strain evidence="9">NBRC 108556</strain>
    </source>
</reference>
<keyword evidence="4 5" id="KW-0413">Isomerase</keyword>
<protein>
    <recommendedName>
        <fullName evidence="6">Peptidyl-prolyl cis-trans isomerase</fullName>
        <ecNumber evidence="6">5.2.1.8</ecNumber>
    </recommendedName>
</protein>
<keyword evidence="10" id="KW-1185">Reference proteome</keyword>
<keyword evidence="3 5" id="KW-0697">Rotamase</keyword>
<evidence type="ECO:0000256" key="6">
    <source>
        <dbReference type="RuleBase" id="RU003915"/>
    </source>
</evidence>
<dbReference type="GO" id="GO:0003755">
    <property type="term" value="F:peptidyl-prolyl cis-trans isomerase activity"/>
    <property type="evidence" value="ECO:0007669"/>
    <property type="project" value="UniProtKB-UniRule"/>
</dbReference>
<dbReference type="InterPro" id="IPR046357">
    <property type="entry name" value="PPIase_dom_sf"/>
</dbReference>
<dbReference type="Gene3D" id="3.10.50.40">
    <property type="match status" value="1"/>
</dbReference>
<evidence type="ECO:0000256" key="2">
    <source>
        <dbReference type="ARBA" id="ARBA00006577"/>
    </source>
</evidence>
<name>A0A919JWQ7_9ACTN</name>
<feature type="compositionally biased region" description="Basic and acidic residues" evidence="7">
    <location>
        <begin position="21"/>
        <end position="31"/>
    </location>
</feature>
<dbReference type="Pfam" id="PF00254">
    <property type="entry name" value="FKBP_C"/>
    <property type="match status" value="1"/>
</dbReference>
<dbReference type="AlphaFoldDB" id="A0A919JWQ7"/>
<dbReference type="Proteomes" id="UP000636960">
    <property type="component" value="Unassembled WGS sequence"/>
</dbReference>